<name>H6X4N6_9CAUD</name>
<gene>
    <name evidence="1" type="ORF">RaK2_00429</name>
</gene>
<dbReference type="KEGG" id="vg:14013017"/>
<reference evidence="1 2" key="1">
    <citation type="journal article" date="2012" name="J. Virol.">
        <title>Genome of Klebsiella sp.-Infecting Bacteriophage vB_KleM_RaK2.</title>
        <authorList>
            <person name="Simoliunas E."/>
            <person name="Kaliniene L."/>
            <person name="Truncaite L."/>
            <person name="Klausa V."/>
            <person name="Zajanckauskaite A."/>
            <person name="Meskys R."/>
        </authorList>
    </citation>
    <scope>NUCLEOTIDE SEQUENCE [LARGE SCALE GENOMIC DNA]</scope>
</reference>
<dbReference type="RefSeq" id="YP_007007584.1">
    <property type="nucleotide sequence ID" value="NC_019526.1"/>
</dbReference>
<evidence type="ECO:0000313" key="2">
    <source>
        <dbReference type="Proteomes" id="UP000007524"/>
    </source>
</evidence>
<dbReference type="Proteomes" id="UP000007524">
    <property type="component" value="Segment"/>
</dbReference>
<sequence>MLTLTEIIEYDNKIINLLSDISFEFNKKEDKNNNKATILKVNDSELVVLENNLHFYSVILKVYNGMSDTPWYMVKNTDDYDTFRGIKPFINEYGIFCTANDYDVLYDEYDQFGTVHNVLTEEQYACIESTAFQLSTEFDLQVVRVLAMQTNLYYNKRHYQIMCNTKIQDHLYNPKLILNLEKYLEKL</sequence>
<accession>H6X4N6</accession>
<proteinExistence type="predicted"/>
<evidence type="ECO:0000313" key="1">
    <source>
        <dbReference type="EMBL" id="AFA44702.1"/>
    </source>
</evidence>
<keyword evidence="2" id="KW-1185">Reference proteome</keyword>
<organism evidence="1 2">
    <name type="scientific">Klebsiella phage vB_KleM_RaK2</name>
    <dbReference type="NCBI Taxonomy" id="1147094"/>
    <lineage>
        <taxon>Viruses</taxon>
        <taxon>Duplodnaviria</taxon>
        <taxon>Heunggongvirae</taxon>
        <taxon>Uroviricota</taxon>
        <taxon>Caudoviricetes</taxon>
        <taxon>Alcyoneusvirus</taxon>
        <taxon>Alcyoneusvirus RaK2</taxon>
    </lineage>
</organism>
<dbReference type="EMBL" id="JQ513383">
    <property type="protein sequence ID" value="AFA44702.1"/>
    <property type="molecule type" value="Genomic_DNA"/>
</dbReference>
<protein>
    <submittedName>
        <fullName evidence="1">Uncharacterized protein</fullName>
    </submittedName>
</protein>
<dbReference type="GeneID" id="14013017"/>